<dbReference type="GO" id="GO:0051604">
    <property type="term" value="P:protein maturation"/>
    <property type="evidence" value="ECO:0007669"/>
    <property type="project" value="EnsemblFungi"/>
</dbReference>
<feature type="domain" description="Csf1 C-terminal region" evidence="4">
    <location>
        <begin position="1626"/>
        <end position="2952"/>
    </location>
</feature>
<feature type="region of interest" description="Disordered" evidence="1">
    <location>
        <begin position="1172"/>
        <end position="1205"/>
    </location>
</feature>
<evidence type="ECO:0000313" key="5">
    <source>
        <dbReference type="EMBL" id="CCD23233.1"/>
    </source>
</evidence>
<dbReference type="InterPro" id="IPR056779">
    <property type="entry name" value="Csf1_C"/>
</dbReference>
<protein>
    <recommendedName>
        <fullName evidence="7">Protein CSF1</fullName>
    </recommendedName>
</protein>
<keyword evidence="2" id="KW-0812">Transmembrane</keyword>
<feature type="region of interest" description="Disordered" evidence="1">
    <location>
        <begin position="180"/>
        <end position="206"/>
    </location>
</feature>
<feature type="transmembrane region" description="Helical" evidence="2">
    <location>
        <begin position="20"/>
        <end position="40"/>
    </location>
</feature>
<evidence type="ECO:0000259" key="3">
    <source>
        <dbReference type="Pfam" id="PF21678"/>
    </source>
</evidence>
<dbReference type="InterPro" id="IPR029636">
    <property type="entry name" value="Csf1"/>
</dbReference>
<evidence type="ECO:0008006" key="7">
    <source>
        <dbReference type="Google" id="ProtNLM"/>
    </source>
</evidence>
<dbReference type="InterPro" id="IPR048636">
    <property type="entry name" value="Csf1_N"/>
</dbReference>
<dbReference type="Proteomes" id="UP000000689">
    <property type="component" value="Chromosome 2"/>
</dbReference>
<dbReference type="HOGENOM" id="CLU_000126_1_0_1"/>
<dbReference type="GeneID" id="11497841"/>
<feature type="compositionally biased region" description="Acidic residues" evidence="1">
    <location>
        <begin position="1186"/>
        <end position="1196"/>
    </location>
</feature>
<organism evidence="5 6">
    <name type="scientific">Naumovozyma dairenensis (strain ATCC 10597 / BCRC 20456 / CBS 421 / NBRC 0211 / NRRL Y-12639)</name>
    <name type="common">Saccharomyces dairenensis</name>
    <dbReference type="NCBI Taxonomy" id="1071378"/>
    <lineage>
        <taxon>Eukaryota</taxon>
        <taxon>Fungi</taxon>
        <taxon>Dikarya</taxon>
        <taxon>Ascomycota</taxon>
        <taxon>Saccharomycotina</taxon>
        <taxon>Saccharomycetes</taxon>
        <taxon>Saccharomycetales</taxon>
        <taxon>Saccharomycetaceae</taxon>
        <taxon>Naumovozyma</taxon>
    </lineage>
</organism>
<evidence type="ECO:0000313" key="6">
    <source>
        <dbReference type="Proteomes" id="UP000000689"/>
    </source>
</evidence>
<accession>G0W622</accession>
<dbReference type="EMBL" id="HE580268">
    <property type="protein sequence ID" value="CCD23233.1"/>
    <property type="molecule type" value="Genomic_DNA"/>
</dbReference>
<dbReference type="OMA" id="YGLEWFI"/>
<dbReference type="STRING" id="1071378.G0W622"/>
<dbReference type="PANTHER" id="PTHR32085:SF3">
    <property type="entry name" value="PROTEIN CSF1"/>
    <property type="match status" value="1"/>
</dbReference>
<name>G0W622_NAUDC</name>
<dbReference type="Pfam" id="PF25038">
    <property type="entry name" value="Csf1_C"/>
    <property type="match status" value="1"/>
</dbReference>
<proteinExistence type="predicted"/>
<dbReference type="KEGG" id="ndi:NDAI_0B01980"/>
<feature type="domain" description="Csf1 N-terminal" evidence="3">
    <location>
        <begin position="34"/>
        <end position="1602"/>
    </location>
</feature>
<evidence type="ECO:0000256" key="1">
    <source>
        <dbReference type="SAM" id="MobiDB-lite"/>
    </source>
</evidence>
<evidence type="ECO:0000259" key="4">
    <source>
        <dbReference type="Pfam" id="PF25038"/>
    </source>
</evidence>
<dbReference type="GO" id="GO:0055091">
    <property type="term" value="P:phospholipid homeostasis"/>
    <property type="evidence" value="ECO:0007669"/>
    <property type="project" value="EnsemblFungi"/>
</dbReference>
<dbReference type="GO" id="GO:1904121">
    <property type="term" value="F:phosphatidylethanolamine transfer activity"/>
    <property type="evidence" value="ECO:0007669"/>
    <property type="project" value="EnsemblFungi"/>
</dbReference>
<sequence>MDAISQFQRIPLTKQKDFSWVFLVDWILILIVTLFVIFYLSRTLAYGISFILEWFLWKRSNVKINIESIRISPLGGRVFFKNVVIIHQDYTISFLEANVTWRYWLLNVRKSGYDTPELPDKASANSVKLPCRFFLEFEGLEIFVYNRGVAYDNIIGQFSKEERNQFEKFLNEQVFTDSKAEVSNSESNSEEDTFESAGTFKSDSSTTNDRVFQEELSERPQFLDFLPIDFKVSHGSLIIGNKFTPSLMIGSCSSCTGMIDVCQPSEKLDLYKLRFLLDFKTFAIDIKQNIGFNEEFSMKFKIDRNRVSKMWQQFNKVLLTCYSHMKLSHLRSNKVSEEDPFYEKWRGLSLYRGTIFGKSNDDINDIDFDFANHEYAKFSSIVRTPQAIFTFECDIPGIVPHGAHPTLTATDGPDVGNSGAPPEFSLEIQISGGSICFGPWAQRQLNSLIRLLSPIASRNAKPTKRLTPGCTRIYTQFKTTISTTEETTWRIPTRESSKDPEFLQHYRETNEEYRPFGWIDLKFSKDTYICSTVAQCPTKEGFKNTLDIHLGDNEIRSSVNHDILLKCKSFNFVMDIGFPLGWNEEATWTIDLESTQLEAFILREHITLIADTLTDFSSGEPTPYELFRPFVYRINWKINGYSLYLNVNDHNIVNNPLDFNENCYLSFHGDILQIDLVVPKREVSAGFTEVSYTIYTPMFRLVLNTPPWNTLNEFMKNKEVGRSHDFKITGSYLIYSELDIDNVDTIIIECSSQSTVLQCYGFVIRYLTNVKMNYFGDFFHFVTSEEYTGEIRANEVQNQFTDRQLYEDKASLSSYESIETSSVRKEQTGDSKIKRSDLKRATNETDLWFTFTVWEGAILLPETIYNCDPCIGLHFGELLIDFRSCNYYMDLLASMNDISLRRYIGKQQNEIYESVRQDNGCGNKKYGSLSDMVIHAHRMYGLPPLEPTYFCQWDFSLGTLDLNCDISFLEGFITSFNKISFGLVDLENILLYEKEVIDDMTSLTVDVKKISIMIRESEMDTFLLCTAEELYFSNINFENEKYCTRLDLRIPIFNLFMYTMNGAKKEKLFEFETKVNLSNFEKPNDIATHKSKQQEYITLHDAPYHRCAFILPPSLQDSEIYQDLFGSIAPSSSLPPLPIPLLPATIDYIVDDLLGCFPEILESENPFRIPFSPATSPKLGNPFEGSDTESDEELDPLEFKTETSGDSETFASDNFVIDISYCSLSINPRLWSYLDNCREHFCSQDIVQILDDIEIGIVNHLSDLQEGIETARNIKLQILYLDLFWGDRQNAGISLYLDRIDLEMCQKMLEENNETKITEVTFLNKIRSVRATINEASSVGKADERPPALSLVIEGSEIWSCITNAQVNSLNILSADITIDEAQIDWLFQYIDKQLTLSQEIASALQSIQESRSTTRKQLVSKLAVASEYYQISHDPYVITKPAFITRLSRGHVRENRSWKIITRLRHILTYLPIDWLRVIDEMRNQQDSHTLPDPGNAFISVFSNWRNWEFSDIARSYIYRNMFSEGHSKKQENSMENSIKLKLASLFFTVYSTGYEVEHNFILTRTNVVVETLPAISDSSIIQEKIINVTGSLGTIKGKTSHKLINLKKLLPELSMKKNLKPSTPFLRCFKLNMLLLFERSELQFVLGASKVMSRVFGGKLSMLWESPKDLASKAISMTVYAQRSEMWMKHHNIILAESQMREFSIIITAESWSYKPTVLVNLQCTDIHFRAMTATDVLAKSVGEIIENIKELEKLFYSDSDSGIQQISQYPVMEQKINMVLTCYFTNVNLEIMPLSPFSFRHNAKQLDIYFNRLGSNDLVLSVWDTDLFLISHLTKEEYFRFSFGNIQLKGNILENPNYTINIDVSASIVKLTLGDIRRLIPSFLQDEKILIESLEQFSSLKLFQRKKPAPSTEKSGRTVTWSLESNINYFGLLVPISSTYFILELHMLLMSLNKIQGISSKYNGLSGQFSIDNVCFLLKEKSLPADLSKILDFSIKVSTLQKLKVTPRSFQIESPHFRVCLSPGSLAHMLWRGNQALTNIRYYKEHTSVAWEKVINFKNTNNSAEVQADFPSFHVLSYNFCVGWLFSPEFDNEPGLIIGYSRLFSAYEKNFGKLTLIDAYFSVANGKTSDTFFSKGHEKDRYNRSYLPNMQISYWLKNEGLLRDVYLRFHGEALDVNFLASFIDVIESSLESIQKFQELKRDLVGTASNIKEQTQSTTQEPIGDISPFFTGIRSINCQFQYDGGVFKVFSSAEASNHLKPSFEIKSPNVIIDMNYKYNEKKTQTPTWIRTLITINSTHNTLFAKCAPLIAEFSEGIQKMVKRHSSDREPSGTNISKQNIDYKRMLDSFDVAVEVISAKQLLSLCCEPRAKVQADIGFQSFTFTVTTNDYDPEEPLIFALSVEKTEASIKHIFSREASTSFGVDFIDLTVMFTHPNSINILGTGLISDVHVFFNVKQLQNLYLFLDIWKLSNLLNSKPMNEVVKSRTDLKSLSSVQSKDTDSTIPWCFTLIFSNINGDVDLGPTLGVLSLHFKRTWFATDHYKSTRKVLHAYTKGITLTSKGRLSGILELDGASWISEVNWPIYENINDYPLVSISLNIDRVETKVAFDYHMFLVGAINNIDVHIHSEKDINGIKPDLLKVNVICEAIKLCSTALVAANILDIYNTVMRLRQDNKISYIETLKESNTSEPRQALDYKDILRSLNLIQTDVSVDIYTLNIQISPISLFDAEILVVNIENISARSETHAGNKLKTELEMQVYDASVALSTSKEELDEDIIATISVEDYMHYAGRISGGVIIEAPRLLIAMTTYQKEKSDILEYLYTCSFGDKISVRWNLGPVNFIKEMWATHVRAMAVRRSQIDVTFGPVSEEDVGKRIKKEEEFSRFQYVPLEEPRIDMPQIRDLGDATPPLEWFGLNRKRFPAFTHQTAVILVQKLVHTAEKEYGSILGHSQAKNTN</sequence>
<dbReference type="GO" id="GO:0140268">
    <property type="term" value="C:endoplasmic reticulum-plasma membrane contact site"/>
    <property type="evidence" value="ECO:0007669"/>
    <property type="project" value="EnsemblFungi"/>
</dbReference>
<dbReference type="PANTHER" id="PTHR32085">
    <property type="entry name" value="PROTEIN CSF1"/>
    <property type="match status" value="1"/>
</dbReference>
<dbReference type="Pfam" id="PF21678">
    <property type="entry name" value="Csf1_N"/>
    <property type="match status" value="1"/>
</dbReference>
<dbReference type="RefSeq" id="XP_003668476.1">
    <property type="nucleotide sequence ID" value="XM_003668428.1"/>
</dbReference>
<dbReference type="eggNOG" id="KOG3596">
    <property type="taxonomic scope" value="Eukaryota"/>
</dbReference>
<reference evidence="5 6" key="1">
    <citation type="journal article" date="2011" name="Proc. Natl. Acad. Sci. U.S.A.">
        <title>Evolutionary erosion of yeast sex chromosomes by mating-type switching accidents.</title>
        <authorList>
            <person name="Gordon J.L."/>
            <person name="Armisen D."/>
            <person name="Proux-Wera E."/>
            <person name="Oheigeartaigh S.S."/>
            <person name="Byrne K.P."/>
            <person name="Wolfe K.H."/>
        </authorList>
    </citation>
    <scope>NUCLEOTIDE SEQUENCE [LARGE SCALE GENOMIC DNA]</scope>
    <source>
        <strain evidence="6">ATCC 10597 / BCRC 20456 / CBS 421 / NBRC 0211 / NRRL Y-12639</strain>
    </source>
</reference>
<dbReference type="GO" id="GO:0006113">
    <property type="term" value="P:fermentation"/>
    <property type="evidence" value="ECO:0007669"/>
    <property type="project" value="EnsemblFungi"/>
</dbReference>
<keyword evidence="2" id="KW-0472">Membrane</keyword>
<keyword evidence="2" id="KW-1133">Transmembrane helix</keyword>
<gene>
    <name evidence="5" type="primary">NDAI0B01980</name>
    <name evidence="5" type="ordered locus">NDAI_0B01980</name>
</gene>
<dbReference type="OrthoDB" id="10051416at2759"/>
<dbReference type="GO" id="GO:0016020">
    <property type="term" value="C:membrane"/>
    <property type="evidence" value="ECO:0007669"/>
    <property type="project" value="InterPro"/>
</dbReference>
<keyword evidence="6" id="KW-1185">Reference proteome</keyword>
<evidence type="ECO:0000256" key="2">
    <source>
        <dbReference type="SAM" id="Phobius"/>
    </source>
</evidence>